<dbReference type="EMBL" id="PCST01000012">
    <property type="protein sequence ID" value="PIP55880.1"/>
    <property type="molecule type" value="Genomic_DNA"/>
</dbReference>
<dbReference type="SUPFAM" id="SSF53756">
    <property type="entry name" value="UDP-Glycosyltransferase/glycogen phosphorylase"/>
    <property type="match status" value="1"/>
</dbReference>
<dbReference type="Gene3D" id="3.40.50.2000">
    <property type="entry name" value="Glycogen Phosphorylase B"/>
    <property type="match status" value="2"/>
</dbReference>
<dbReference type="SUPFAM" id="SSF52540">
    <property type="entry name" value="P-loop containing nucleoside triphosphate hydrolases"/>
    <property type="match status" value="1"/>
</dbReference>
<sequence>MEAKTFNMNKETRGEESKKSGRIVLGIIIDTDLSIPPKTGVTYRLYYLSKWLVVKGVDVKLFLCNRGIESEGDLKKLFSQSGIEIHIIPQNVFYNPVQMEEIVKKAKINILQFEDPVSVIRFHRISVNLQIPVCLEMHDVEATLIKKLGFKDSDIDYSKIITSEAVLLSDKTVCMTQTDMHELIDLIKVNPKKLSLIPNPIDLYEFQYFGPNIKSLNILFIGNMFYRPNQNAAKFVVQKLYPRLKKLIPDSHFILVGMIPANVKKLFTKNKDVVVTGAVDELDEILKNGTIAVCPVTEGSGMKVKILNYSAAGLPIITTRMGASGYENIPSLIIEDNLEKYPELIASLFEDKKRMIETGKTNRKFVEENYDVSVVADKIIAIYKGLMNTPVVSKERILPNDKQKKLPTPLWTKEKRAKRLANQNYYIIKNNKVISVEILPKILIVEGFWGIGKTTFINSLSKKHQFVFIPEPDHLDKNIKRNVSQWYLSQHQKRFKLALNYLSNGDNVVLERSVISSIAFHYAKKGILPKWSRKVLDDISTRKNLQVIFLENSKYNSISQHRHLIKDKDVLDIIKHESNFYNRYIHFYKKLLPLMTKNKIVSIKIKKGYRSGIKKINW</sequence>
<dbReference type="PANTHER" id="PTHR45947:SF3">
    <property type="entry name" value="SULFOQUINOVOSYL TRANSFERASE SQD2"/>
    <property type="match status" value="1"/>
</dbReference>
<dbReference type="PANTHER" id="PTHR45947">
    <property type="entry name" value="SULFOQUINOVOSYL TRANSFERASE SQD2"/>
    <property type="match status" value="1"/>
</dbReference>
<evidence type="ECO:0000313" key="2">
    <source>
        <dbReference type="EMBL" id="PIP55880.1"/>
    </source>
</evidence>
<comment type="caution">
    <text evidence="2">The sequence shown here is derived from an EMBL/GenBank/DDBJ whole genome shotgun (WGS) entry which is preliminary data.</text>
</comment>
<gene>
    <name evidence="2" type="ORF">COX06_00870</name>
</gene>
<proteinExistence type="predicted"/>
<feature type="domain" description="Glycosyltransferase subfamily 4-like N-terminal" evidence="1">
    <location>
        <begin position="40"/>
        <end position="203"/>
    </location>
</feature>
<protein>
    <recommendedName>
        <fullName evidence="1">Glycosyltransferase subfamily 4-like N-terminal domain-containing protein</fullName>
    </recommendedName>
</protein>
<name>A0A2H0BFU1_9BACT</name>
<dbReference type="Gene3D" id="3.40.50.300">
    <property type="entry name" value="P-loop containing nucleotide triphosphate hydrolases"/>
    <property type="match status" value="1"/>
</dbReference>
<dbReference type="GO" id="GO:0016757">
    <property type="term" value="F:glycosyltransferase activity"/>
    <property type="evidence" value="ECO:0007669"/>
    <property type="project" value="TreeGrafter"/>
</dbReference>
<dbReference type="InterPro" id="IPR050194">
    <property type="entry name" value="Glycosyltransferase_grp1"/>
</dbReference>
<dbReference type="InterPro" id="IPR028098">
    <property type="entry name" value="Glyco_trans_4-like_N"/>
</dbReference>
<organism evidence="2 3">
    <name type="scientific">Candidatus Zambryskibacteria bacterium CG22_combo_CG10-13_8_21_14_all_42_17</name>
    <dbReference type="NCBI Taxonomy" id="1975118"/>
    <lineage>
        <taxon>Bacteria</taxon>
        <taxon>Candidatus Zambryskiibacteriota</taxon>
    </lineage>
</organism>
<dbReference type="AlphaFoldDB" id="A0A2H0BFU1"/>
<dbReference type="InterPro" id="IPR027417">
    <property type="entry name" value="P-loop_NTPase"/>
</dbReference>
<dbReference type="Proteomes" id="UP000229794">
    <property type="component" value="Unassembled WGS sequence"/>
</dbReference>
<reference evidence="2 3" key="1">
    <citation type="submission" date="2017-09" db="EMBL/GenBank/DDBJ databases">
        <title>Depth-based differentiation of microbial function through sediment-hosted aquifers and enrichment of novel symbionts in the deep terrestrial subsurface.</title>
        <authorList>
            <person name="Probst A.J."/>
            <person name="Ladd B."/>
            <person name="Jarett J.K."/>
            <person name="Geller-Mcgrath D.E."/>
            <person name="Sieber C.M."/>
            <person name="Emerson J.B."/>
            <person name="Anantharaman K."/>
            <person name="Thomas B.C."/>
            <person name="Malmstrom R."/>
            <person name="Stieglmeier M."/>
            <person name="Klingl A."/>
            <person name="Woyke T."/>
            <person name="Ryan C.M."/>
            <person name="Banfield J.F."/>
        </authorList>
    </citation>
    <scope>NUCLEOTIDE SEQUENCE [LARGE SCALE GENOMIC DNA]</scope>
    <source>
        <strain evidence="2">CG22_combo_CG10-13_8_21_14_all_42_17</strain>
    </source>
</reference>
<accession>A0A2H0BFU1</accession>
<dbReference type="CDD" id="cd03801">
    <property type="entry name" value="GT4_PimA-like"/>
    <property type="match status" value="1"/>
</dbReference>
<evidence type="ECO:0000313" key="3">
    <source>
        <dbReference type="Proteomes" id="UP000229794"/>
    </source>
</evidence>
<evidence type="ECO:0000259" key="1">
    <source>
        <dbReference type="Pfam" id="PF13439"/>
    </source>
</evidence>
<dbReference type="Pfam" id="PF13439">
    <property type="entry name" value="Glyco_transf_4"/>
    <property type="match status" value="1"/>
</dbReference>
<dbReference type="Pfam" id="PF13692">
    <property type="entry name" value="Glyco_trans_1_4"/>
    <property type="match status" value="1"/>
</dbReference>